<sequence>MRQSRMDILKYLPHFLSRDPMFRRAAETCNKEHDRIRVTLQDLADNFFVSTATWALPLFESFLGIRASDGETDEFRRQRILFKLQHTDVSTKAFMESIVNLYSVGHIEEVNEEYYFKVYCIMNDKDTATLQKLITQLNIYKPAHLGYAIYLGYSWNGKIYWNGEATFSTATVVSREGVTTNG</sequence>
<protein>
    <submittedName>
        <fullName evidence="1">DUF2313 domain-containing protein</fullName>
    </submittedName>
</protein>
<dbReference type="OrthoDB" id="1629754at2"/>
<evidence type="ECO:0000313" key="1">
    <source>
        <dbReference type="EMBL" id="MSS82225.1"/>
    </source>
</evidence>
<reference evidence="1 2" key="1">
    <citation type="submission" date="2019-08" db="EMBL/GenBank/DDBJ databases">
        <title>In-depth cultivation of the pig gut microbiome towards novel bacterial diversity and tailored functional studies.</title>
        <authorList>
            <person name="Wylensek D."/>
            <person name="Hitch T.C.A."/>
            <person name="Clavel T."/>
        </authorList>
    </citation>
    <scope>NUCLEOTIDE SEQUENCE [LARGE SCALE GENOMIC DNA]</scope>
    <source>
        <strain evidence="1 2">WCA-389-WT-5B</strain>
    </source>
</reference>
<name>A0A6N7VYU2_ACIFE</name>
<comment type="caution">
    <text evidence="1">The sequence shown here is derived from an EMBL/GenBank/DDBJ whole genome shotgun (WGS) entry which is preliminary data.</text>
</comment>
<dbReference type="Proteomes" id="UP000441455">
    <property type="component" value="Unassembled WGS sequence"/>
</dbReference>
<proteinExistence type="predicted"/>
<dbReference type="InterPro" id="IPR018755">
    <property type="entry name" value="Phage_Mu_Gp48"/>
</dbReference>
<dbReference type="EMBL" id="VULN01000008">
    <property type="protein sequence ID" value="MSS82225.1"/>
    <property type="molecule type" value="Genomic_DNA"/>
</dbReference>
<dbReference type="Pfam" id="PF10076">
    <property type="entry name" value="Phage_Mu_Gp48"/>
    <property type="match status" value="1"/>
</dbReference>
<gene>
    <name evidence="1" type="ORF">FX155_06400</name>
</gene>
<dbReference type="AlphaFoldDB" id="A0A6N7VYU2"/>
<evidence type="ECO:0000313" key="2">
    <source>
        <dbReference type="Proteomes" id="UP000441455"/>
    </source>
</evidence>
<accession>A0A6N7VYU2</accession>
<organism evidence="1 2">
    <name type="scientific">Acidaminococcus fermentans</name>
    <dbReference type="NCBI Taxonomy" id="905"/>
    <lineage>
        <taxon>Bacteria</taxon>
        <taxon>Bacillati</taxon>
        <taxon>Bacillota</taxon>
        <taxon>Negativicutes</taxon>
        <taxon>Acidaminococcales</taxon>
        <taxon>Acidaminococcaceae</taxon>
        <taxon>Acidaminococcus</taxon>
    </lineage>
</organism>